<dbReference type="NCBIfam" id="NF007039">
    <property type="entry name" value="PRK09496.3-2"/>
    <property type="match status" value="1"/>
</dbReference>
<sequence>MRIVIIGAGEVGTSLAASLVEDGHDIVVVEQDEEKIARIENELDVMAVLGNGARPQVLEKAGVGRDRIDFLIACTDRDEVNILACWIARRAGVGSVISRARSMEFTDTKAWARDLGIQAMISPERSVARQIEELLSVSSALEAAELAGGRAGIYAFSIADHSSLAGMRLRDLTATHPRMKAMIVYVKRGGEGLIPAGNDRLLAGDICYVVALREQVWQLEELFQLRKSRSLHRVLLAGGGKSGFQVARLLESRGVDVRLIELDGEKCERLSQELERTLVLHGDAADQALLRSEGIDLADGFVATTASDEVNILLAVLAKAMGAKKSVALVRRKTFRSLDRYVSVDAMIDPTEALTSVILRYVRYPGVEGALSLFDKIGAETLEVELAEDSPARGRRVMDLGWEPGTLMALVIRGHDVFVPRGDTVLQGADRVLLFSTPERLRRAVDGLGVH</sequence>
<dbReference type="NCBIfam" id="NF007031">
    <property type="entry name" value="PRK09496.1-2"/>
    <property type="match status" value="1"/>
</dbReference>
<dbReference type="PRINTS" id="PR00335">
    <property type="entry name" value="KUPTAKETRKA"/>
</dbReference>
<protein>
    <recommendedName>
        <fullName evidence="1">Trk system potassium uptake protein TrkA</fullName>
    </recommendedName>
</protein>
<keyword evidence="10" id="KW-1185">Reference proteome</keyword>
<dbReference type="PROSITE" id="PS51202">
    <property type="entry name" value="RCK_C"/>
    <property type="match status" value="2"/>
</dbReference>
<dbReference type="Pfam" id="PF02254">
    <property type="entry name" value="TrkA_N"/>
    <property type="match status" value="2"/>
</dbReference>
<evidence type="ECO:0000313" key="10">
    <source>
        <dbReference type="Proteomes" id="UP000671879"/>
    </source>
</evidence>
<dbReference type="EMBL" id="CP072943">
    <property type="protein sequence ID" value="QTX32807.1"/>
    <property type="molecule type" value="Genomic_DNA"/>
</dbReference>
<dbReference type="GO" id="GO:0015079">
    <property type="term" value="F:potassium ion transmembrane transporter activity"/>
    <property type="evidence" value="ECO:0007669"/>
    <property type="project" value="InterPro"/>
</dbReference>
<dbReference type="Gene3D" id="3.40.50.720">
    <property type="entry name" value="NAD(P)-binding Rossmann-like Domain"/>
    <property type="match status" value="2"/>
</dbReference>
<dbReference type="Pfam" id="PF02080">
    <property type="entry name" value="TrkA_C"/>
    <property type="match status" value="2"/>
</dbReference>
<evidence type="ECO:0000256" key="3">
    <source>
        <dbReference type="ARBA" id="ARBA00022538"/>
    </source>
</evidence>
<dbReference type="PROSITE" id="PS51201">
    <property type="entry name" value="RCK_N"/>
    <property type="match status" value="2"/>
</dbReference>
<dbReference type="SUPFAM" id="SSF51735">
    <property type="entry name" value="NAD(P)-binding Rossmann-fold domains"/>
    <property type="match status" value="2"/>
</dbReference>
<dbReference type="InterPro" id="IPR036721">
    <property type="entry name" value="RCK_C_sf"/>
</dbReference>
<dbReference type="Gene3D" id="3.30.70.1450">
    <property type="entry name" value="Regulator of K+ conductance, C-terminal domain"/>
    <property type="match status" value="2"/>
</dbReference>
<evidence type="ECO:0000256" key="4">
    <source>
        <dbReference type="ARBA" id="ARBA00022958"/>
    </source>
</evidence>
<evidence type="ECO:0000256" key="5">
    <source>
        <dbReference type="ARBA" id="ARBA00023027"/>
    </source>
</evidence>
<dbReference type="AlphaFoldDB" id="A0A9Q7AQ48"/>
<gene>
    <name evidence="9" type="primary">trkA</name>
    <name evidence="9" type="ORF">KAR29_02430</name>
</gene>
<dbReference type="InterPro" id="IPR003148">
    <property type="entry name" value="RCK_N"/>
</dbReference>
<evidence type="ECO:0000259" key="8">
    <source>
        <dbReference type="PROSITE" id="PS51202"/>
    </source>
</evidence>
<dbReference type="Proteomes" id="UP000671879">
    <property type="component" value="Chromosome"/>
</dbReference>
<keyword evidence="6" id="KW-0406">Ion transport</keyword>
<feature type="domain" description="RCK N-terminal" evidence="7">
    <location>
        <begin position="1"/>
        <end position="127"/>
    </location>
</feature>
<dbReference type="NCBIfam" id="NF007032">
    <property type="entry name" value="PRK09496.1-4"/>
    <property type="match status" value="1"/>
</dbReference>
<evidence type="ECO:0000256" key="6">
    <source>
        <dbReference type="ARBA" id="ARBA00023065"/>
    </source>
</evidence>
<accession>A0A9Q7AQ48</accession>
<reference evidence="10" key="1">
    <citation type="submission" date="2021-04" db="EMBL/GenBank/DDBJ databases">
        <title>A novel Synergistetes isolate from a pyrite-forming mixed culture.</title>
        <authorList>
            <person name="Bunk B."/>
            <person name="Sproer C."/>
            <person name="Spring S."/>
            <person name="Pester M."/>
        </authorList>
    </citation>
    <scope>NUCLEOTIDE SEQUENCE [LARGE SCALE GENOMIC DNA]</scope>
    <source>
        <strain evidence="10">J.5.4.2-T.3.5.2</strain>
    </source>
</reference>
<evidence type="ECO:0000256" key="1">
    <source>
        <dbReference type="ARBA" id="ARBA00017378"/>
    </source>
</evidence>
<feature type="domain" description="RCK C-terminal" evidence="8">
    <location>
        <begin position="368"/>
        <end position="450"/>
    </location>
</feature>
<dbReference type="GO" id="GO:0005886">
    <property type="term" value="C:plasma membrane"/>
    <property type="evidence" value="ECO:0007669"/>
    <property type="project" value="InterPro"/>
</dbReference>
<organism evidence="9 10">
    <name type="scientific">Aminithiophilus ramosus</name>
    <dbReference type="NCBI Taxonomy" id="3029084"/>
    <lineage>
        <taxon>Bacteria</taxon>
        <taxon>Thermotogati</taxon>
        <taxon>Synergistota</taxon>
        <taxon>Synergistia</taxon>
        <taxon>Synergistales</taxon>
        <taxon>Aminithiophilaceae</taxon>
        <taxon>Aminithiophilus</taxon>
    </lineage>
</organism>
<name>A0A9Q7AQ48_9BACT</name>
<keyword evidence="2" id="KW-0813">Transport</keyword>
<keyword evidence="3" id="KW-0633">Potassium transport</keyword>
<proteinExistence type="predicted"/>
<dbReference type="KEGG" id="aram:KAR29_02430"/>
<dbReference type="InterPro" id="IPR050721">
    <property type="entry name" value="Trk_Ktr_HKT_K-transport"/>
</dbReference>
<keyword evidence="5" id="KW-0520">NAD</keyword>
<evidence type="ECO:0000259" key="7">
    <source>
        <dbReference type="PROSITE" id="PS51201"/>
    </source>
</evidence>
<dbReference type="SUPFAM" id="SSF116726">
    <property type="entry name" value="TrkA C-terminal domain-like"/>
    <property type="match status" value="2"/>
</dbReference>
<feature type="domain" description="RCK N-terminal" evidence="7">
    <location>
        <begin position="231"/>
        <end position="348"/>
    </location>
</feature>
<dbReference type="InterPro" id="IPR006037">
    <property type="entry name" value="RCK_C"/>
</dbReference>
<dbReference type="PANTHER" id="PTHR43833:SF5">
    <property type="entry name" value="TRK SYSTEM POTASSIUM UPTAKE PROTEIN TRKA"/>
    <property type="match status" value="1"/>
</dbReference>
<keyword evidence="4" id="KW-0630">Potassium</keyword>
<evidence type="ECO:0000313" key="9">
    <source>
        <dbReference type="EMBL" id="QTX32807.1"/>
    </source>
</evidence>
<feature type="domain" description="RCK C-terminal" evidence="8">
    <location>
        <begin position="141"/>
        <end position="225"/>
    </location>
</feature>
<dbReference type="RefSeq" id="WP_274374064.1">
    <property type="nucleotide sequence ID" value="NZ_CP072943.1"/>
</dbReference>
<dbReference type="PANTHER" id="PTHR43833">
    <property type="entry name" value="POTASSIUM CHANNEL PROTEIN 2-RELATED-RELATED"/>
    <property type="match status" value="1"/>
</dbReference>
<evidence type="ECO:0000256" key="2">
    <source>
        <dbReference type="ARBA" id="ARBA00022448"/>
    </source>
</evidence>
<dbReference type="InterPro" id="IPR006036">
    <property type="entry name" value="K_uptake_TrkA"/>
</dbReference>
<dbReference type="InterPro" id="IPR036291">
    <property type="entry name" value="NAD(P)-bd_dom_sf"/>
</dbReference>